<evidence type="ECO:0000313" key="2">
    <source>
        <dbReference type="EMBL" id="QRD00619.1"/>
    </source>
</evidence>
<keyword evidence="1" id="KW-0732">Signal</keyword>
<accession>A0A7U2I3P3</accession>
<dbReference type="VEuPathDB" id="FungiDB:JI435_306450"/>
<feature type="chain" id="PRO_5031255548" description="Secreted protein" evidence="1">
    <location>
        <begin position="22"/>
        <end position="96"/>
    </location>
</feature>
<reference evidence="3" key="1">
    <citation type="journal article" date="2021" name="BMC Genomics">
        <title>Chromosome-level genome assembly and manually-curated proteome of model necrotroph Parastagonospora nodorum Sn15 reveals a genome-wide trove of candidate effector homologs, and redundancy of virulence-related functions within an accessory chromosome.</title>
        <authorList>
            <person name="Bertazzoni S."/>
            <person name="Jones D.A.B."/>
            <person name="Phan H.T."/>
            <person name="Tan K.-C."/>
            <person name="Hane J.K."/>
        </authorList>
    </citation>
    <scope>NUCLEOTIDE SEQUENCE [LARGE SCALE GENOMIC DNA]</scope>
    <source>
        <strain evidence="3">SN15 / ATCC MYA-4574 / FGSC 10173)</strain>
    </source>
</reference>
<evidence type="ECO:0000256" key="1">
    <source>
        <dbReference type="SAM" id="SignalP"/>
    </source>
</evidence>
<gene>
    <name evidence="2" type="ORF">JI435_306450</name>
</gene>
<dbReference type="AlphaFoldDB" id="A0A7U2I3P3"/>
<keyword evidence="3" id="KW-1185">Reference proteome</keyword>
<feature type="signal peptide" evidence="1">
    <location>
        <begin position="1"/>
        <end position="21"/>
    </location>
</feature>
<dbReference type="EMBL" id="CP069033">
    <property type="protein sequence ID" value="QRD00619.1"/>
    <property type="molecule type" value="Genomic_DNA"/>
</dbReference>
<proteinExistence type="predicted"/>
<dbReference type="Proteomes" id="UP000663193">
    <property type="component" value="Chromosome 11"/>
</dbReference>
<sequence length="96" mass="10807">MTQQRLSRTLFISLLSTRVMSKLRCSEVCCVASWKRCTTGHDVAMRQSNTHMAIVVTNTVYMDKRKNLEATMDRGLTVAWILAKVGASPCLFPLLN</sequence>
<name>A0A7U2I3P3_PHANO</name>
<protein>
    <recommendedName>
        <fullName evidence="4">Secreted protein</fullName>
    </recommendedName>
</protein>
<evidence type="ECO:0000313" key="3">
    <source>
        <dbReference type="Proteomes" id="UP000663193"/>
    </source>
</evidence>
<evidence type="ECO:0008006" key="4">
    <source>
        <dbReference type="Google" id="ProtNLM"/>
    </source>
</evidence>
<organism evidence="2 3">
    <name type="scientific">Phaeosphaeria nodorum (strain SN15 / ATCC MYA-4574 / FGSC 10173)</name>
    <name type="common">Glume blotch fungus</name>
    <name type="synonym">Parastagonospora nodorum</name>
    <dbReference type="NCBI Taxonomy" id="321614"/>
    <lineage>
        <taxon>Eukaryota</taxon>
        <taxon>Fungi</taxon>
        <taxon>Dikarya</taxon>
        <taxon>Ascomycota</taxon>
        <taxon>Pezizomycotina</taxon>
        <taxon>Dothideomycetes</taxon>
        <taxon>Pleosporomycetidae</taxon>
        <taxon>Pleosporales</taxon>
        <taxon>Pleosporineae</taxon>
        <taxon>Phaeosphaeriaceae</taxon>
        <taxon>Parastagonospora</taxon>
    </lineage>
</organism>